<reference evidence="1 3" key="1">
    <citation type="journal article" date="2008" name="Science">
        <title>The Physcomitrella genome reveals evolutionary insights into the conquest of land by plants.</title>
        <authorList>
            <person name="Rensing S."/>
            <person name="Lang D."/>
            <person name="Zimmer A."/>
            <person name="Terry A."/>
            <person name="Salamov A."/>
            <person name="Shapiro H."/>
            <person name="Nishiyama T."/>
            <person name="Perroud P.-F."/>
            <person name="Lindquist E."/>
            <person name="Kamisugi Y."/>
            <person name="Tanahashi T."/>
            <person name="Sakakibara K."/>
            <person name="Fujita T."/>
            <person name="Oishi K."/>
            <person name="Shin-I T."/>
            <person name="Kuroki Y."/>
            <person name="Toyoda A."/>
            <person name="Suzuki Y."/>
            <person name="Hashimoto A."/>
            <person name="Yamaguchi K."/>
            <person name="Sugano A."/>
            <person name="Kohara Y."/>
            <person name="Fujiyama A."/>
            <person name="Anterola A."/>
            <person name="Aoki S."/>
            <person name="Ashton N."/>
            <person name="Barbazuk W.B."/>
            <person name="Barker E."/>
            <person name="Bennetzen J."/>
            <person name="Bezanilla M."/>
            <person name="Blankenship R."/>
            <person name="Cho S.H."/>
            <person name="Dutcher S."/>
            <person name="Estelle M."/>
            <person name="Fawcett J.A."/>
            <person name="Gundlach H."/>
            <person name="Hanada K."/>
            <person name="Heyl A."/>
            <person name="Hicks K.A."/>
            <person name="Hugh J."/>
            <person name="Lohr M."/>
            <person name="Mayer K."/>
            <person name="Melkozernov A."/>
            <person name="Murata T."/>
            <person name="Nelson D."/>
            <person name="Pils B."/>
            <person name="Prigge M."/>
            <person name="Reiss B."/>
            <person name="Renner T."/>
            <person name="Rombauts S."/>
            <person name="Rushton P."/>
            <person name="Sanderfoot A."/>
            <person name="Schween G."/>
            <person name="Shiu S.-H."/>
            <person name="Stueber K."/>
            <person name="Theodoulou F.L."/>
            <person name="Tu H."/>
            <person name="Van de Peer Y."/>
            <person name="Verrier P.J."/>
            <person name="Waters E."/>
            <person name="Wood A."/>
            <person name="Yang L."/>
            <person name="Cove D."/>
            <person name="Cuming A."/>
            <person name="Hasebe M."/>
            <person name="Lucas S."/>
            <person name="Mishler D.B."/>
            <person name="Reski R."/>
            <person name="Grigoriev I."/>
            <person name="Quatrano R.S."/>
            <person name="Boore J.L."/>
        </authorList>
    </citation>
    <scope>NUCLEOTIDE SEQUENCE [LARGE SCALE GENOMIC DNA]</scope>
    <source>
        <strain evidence="2 3">cv. Gransden 2004</strain>
    </source>
</reference>
<dbReference type="Gramene" id="Pp3c18_8740V3.2">
    <property type="protein sequence ID" value="PAC:32981418.CDS.1"/>
    <property type="gene ID" value="Pp3c18_8740"/>
</dbReference>
<dbReference type="InParanoid" id="A0A2K1J0E9"/>
<dbReference type="AlphaFoldDB" id="A0A2K1J0E9"/>
<proteinExistence type="predicted"/>
<keyword evidence="3" id="KW-1185">Reference proteome</keyword>
<protein>
    <submittedName>
        <fullName evidence="1 2">Uncharacterized protein</fullName>
    </submittedName>
</protein>
<dbReference type="PaxDb" id="3218-PP1S19_88V6.1"/>
<sequence length="63" mass="7467">MGATECHANRSSRWNPKPWNKSLLSGENGWRQKRRYLRSCHTLNLPANKLRPHFGTLSLWRFC</sequence>
<dbReference type="EMBL" id="ABEU02000018">
    <property type="protein sequence ID" value="PNR34998.1"/>
    <property type="molecule type" value="Genomic_DNA"/>
</dbReference>
<evidence type="ECO:0000313" key="1">
    <source>
        <dbReference type="EMBL" id="PNR34998.1"/>
    </source>
</evidence>
<reference evidence="1 3" key="2">
    <citation type="journal article" date="2018" name="Plant J.">
        <title>The Physcomitrella patens chromosome-scale assembly reveals moss genome structure and evolution.</title>
        <authorList>
            <person name="Lang D."/>
            <person name="Ullrich K.K."/>
            <person name="Murat F."/>
            <person name="Fuchs J."/>
            <person name="Jenkins J."/>
            <person name="Haas F.B."/>
            <person name="Piednoel M."/>
            <person name="Gundlach H."/>
            <person name="Van Bel M."/>
            <person name="Meyberg R."/>
            <person name="Vives C."/>
            <person name="Morata J."/>
            <person name="Symeonidi A."/>
            <person name="Hiss M."/>
            <person name="Muchero W."/>
            <person name="Kamisugi Y."/>
            <person name="Saleh O."/>
            <person name="Blanc G."/>
            <person name="Decker E.L."/>
            <person name="van Gessel N."/>
            <person name="Grimwood J."/>
            <person name="Hayes R.D."/>
            <person name="Graham S.W."/>
            <person name="Gunter L.E."/>
            <person name="McDaniel S.F."/>
            <person name="Hoernstein S.N.W."/>
            <person name="Larsson A."/>
            <person name="Li F.W."/>
            <person name="Perroud P.F."/>
            <person name="Phillips J."/>
            <person name="Ranjan P."/>
            <person name="Rokshar D.S."/>
            <person name="Rothfels C.J."/>
            <person name="Schneider L."/>
            <person name="Shu S."/>
            <person name="Stevenson D.W."/>
            <person name="Thummler F."/>
            <person name="Tillich M."/>
            <person name="Villarreal Aguilar J.C."/>
            <person name="Widiez T."/>
            <person name="Wong G.K."/>
            <person name="Wymore A."/>
            <person name="Zhang Y."/>
            <person name="Zimmer A.D."/>
            <person name="Quatrano R.S."/>
            <person name="Mayer K.F.X."/>
            <person name="Goodstein D."/>
            <person name="Casacuberta J.M."/>
            <person name="Vandepoele K."/>
            <person name="Reski R."/>
            <person name="Cuming A.C."/>
            <person name="Tuskan G.A."/>
            <person name="Maumus F."/>
            <person name="Salse J."/>
            <person name="Schmutz J."/>
            <person name="Rensing S.A."/>
        </authorList>
    </citation>
    <scope>NUCLEOTIDE SEQUENCE [LARGE SCALE GENOMIC DNA]</scope>
    <source>
        <strain evidence="2 3">cv. Gransden 2004</strain>
    </source>
</reference>
<dbReference type="EnsemblPlants" id="Pp3c18_8740V3.1">
    <property type="protein sequence ID" value="PAC:32981417.CDS.1"/>
    <property type="gene ID" value="Pp3c18_8740"/>
</dbReference>
<evidence type="ECO:0000313" key="3">
    <source>
        <dbReference type="Proteomes" id="UP000006727"/>
    </source>
</evidence>
<accession>A0A2K1J0E9</accession>
<organism evidence="1">
    <name type="scientific">Physcomitrium patens</name>
    <name type="common">Spreading-leaved earth moss</name>
    <name type="synonym">Physcomitrella patens</name>
    <dbReference type="NCBI Taxonomy" id="3218"/>
    <lineage>
        <taxon>Eukaryota</taxon>
        <taxon>Viridiplantae</taxon>
        <taxon>Streptophyta</taxon>
        <taxon>Embryophyta</taxon>
        <taxon>Bryophyta</taxon>
        <taxon>Bryophytina</taxon>
        <taxon>Bryopsida</taxon>
        <taxon>Funariidae</taxon>
        <taxon>Funariales</taxon>
        <taxon>Funariaceae</taxon>
        <taxon>Physcomitrium</taxon>
    </lineage>
</organism>
<gene>
    <name evidence="1" type="ORF">PHYPA_022897</name>
</gene>
<dbReference type="EnsemblPlants" id="Pp3c18_8740V3.2">
    <property type="protein sequence ID" value="PAC:32981418.CDS.1"/>
    <property type="gene ID" value="Pp3c18_8740"/>
</dbReference>
<reference evidence="2" key="3">
    <citation type="submission" date="2020-12" db="UniProtKB">
        <authorList>
            <consortium name="EnsemblPlants"/>
        </authorList>
    </citation>
    <scope>IDENTIFICATION</scope>
</reference>
<dbReference type="Proteomes" id="UP000006727">
    <property type="component" value="Chromosome 18"/>
</dbReference>
<dbReference type="Gramene" id="Pp3c18_8740V3.1">
    <property type="protein sequence ID" value="PAC:32981417.CDS.1"/>
    <property type="gene ID" value="Pp3c18_8740"/>
</dbReference>
<name>A0A2K1J0E9_PHYPA</name>
<evidence type="ECO:0000313" key="2">
    <source>
        <dbReference type="EnsemblPlants" id="PAC:32981417.CDS.1"/>
    </source>
</evidence>